<keyword evidence="5" id="KW-1185">Reference proteome</keyword>
<dbReference type="EMBL" id="BAAFGK010000003">
    <property type="protein sequence ID" value="GAB0056552.1"/>
    <property type="molecule type" value="Genomic_DNA"/>
</dbReference>
<feature type="transmembrane region" description="Helical" evidence="2">
    <location>
        <begin position="405"/>
        <end position="429"/>
    </location>
</feature>
<dbReference type="PANTHER" id="PTHR32114">
    <property type="entry name" value="ABC TRANSPORTER ABCH.3"/>
    <property type="match status" value="1"/>
</dbReference>
<sequence>MIIRRLQSENILRFKKLDLDDLPAAGPILITGPDEAGKSALLEILCLALFGRSANLADEAVAKAVRWGAEQGSIQLDFSLDDHTAYTLIRHFDNQGGQDALLKRSGEETPLAHGAESVDATLATLLGFGFETYIDTLYLTQGRHAHHARGLGTVKMLSGMTTLENLATTLTQERMAIGQKIEARVRRQDELKNEITGLNLIEETLGQLEGRLKAARNRVAVAVAAIERWLGFDAGVVQAGRRIEAACNRMIQTSPNIGVASWTSRCQQLDHSLKEIESICQGGHLSEVEVPAGPVRQWHAKSRARLDSLGGILATVVSEQNRLASWLGEPTSNPVEAPTLAHENTELEQARQKASRTRTHRGWGVVVFLILSLVGGLCTALTWQMTHHPGFAPDLNALLTRLLPAWPLSPMVLGAPTLLFALLTIWNLIKRFSAGSRLQAISQAGQTIESRAAQARQTLETLRDAANRPVKEQMEILLGMEGTPWSDALKSWSMADGQPLLDAGLMEQELNELGERLKLFQAEHALLREKSQARVRMAKEEHAAHLAAVATLESEVENERSRRREHARLLAAVASFENENQRDRRAIEVRRIAESLLSGCATQLKSDFLHETNRLVARAAPLFTGGRYHQPRLDGELNLAIFSVVKNDFMHMEELSTGVRRQLTLALRLALCQALAARTQAVHFIALDEPFAYFDRERARATLTALIHFSDQLPQLWITAETFEHETIASSRLITCSVDADTLTLSARSGP</sequence>
<feature type="transmembrane region" description="Helical" evidence="2">
    <location>
        <begin position="363"/>
        <end position="385"/>
    </location>
</feature>
<dbReference type="Gene3D" id="3.40.50.300">
    <property type="entry name" value="P-loop containing nucleotide triphosphate hydrolases"/>
    <property type="match status" value="2"/>
</dbReference>
<accession>A0ABQ0C6P3</accession>
<keyword evidence="2" id="KW-0472">Membrane</keyword>
<proteinExistence type="predicted"/>
<feature type="domain" description="Rad50/SbcC-type AAA" evidence="3">
    <location>
        <begin position="5"/>
        <end position="98"/>
    </location>
</feature>
<protein>
    <submittedName>
        <fullName evidence="4">DNA replication and repair protein RecF</fullName>
    </submittedName>
</protein>
<dbReference type="Pfam" id="PF13476">
    <property type="entry name" value="AAA_23"/>
    <property type="match status" value="1"/>
</dbReference>
<keyword evidence="1" id="KW-0175">Coiled coil</keyword>
<dbReference type="RefSeq" id="WP_420904278.1">
    <property type="nucleotide sequence ID" value="NZ_BAAFGK010000003.1"/>
</dbReference>
<keyword evidence="2" id="KW-0812">Transmembrane</keyword>
<dbReference type="Proteomes" id="UP001628193">
    <property type="component" value="Unassembled WGS sequence"/>
</dbReference>
<reference evidence="4 5" key="1">
    <citation type="submission" date="2024-09" db="EMBL/GenBank/DDBJ databases">
        <title>Draft genome sequence of Candidatus Magnetaquicoccaceae bacterium FCR-1.</title>
        <authorList>
            <person name="Shimoshige H."/>
            <person name="Shimamura S."/>
            <person name="Taoka A."/>
            <person name="Kobayashi H."/>
            <person name="Maekawa T."/>
        </authorList>
    </citation>
    <scope>NUCLEOTIDE SEQUENCE [LARGE SCALE GENOMIC DNA]</scope>
    <source>
        <strain evidence="4 5">FCR-1</strain>
    </source>
</reference>
<evidence type="ECO:0000256" key="1">
    <source>
        <dbReference type="SAM" id="Coils"/>
    </source>
</evidence>
<keyword evidence="2" id="KW-1133">Transmembrane helix</keyword>
<evidence type="ECO:0000256" key="2">
    <source>
        <dbReference type="SAM" id="Phobius"/>
    </source>
</evidence>
<evidence type="ECO:0000313" key="5">
    <source>
        <dbReference type="Proteomes" id="UP001628193"/>
    </source>
</evidence>
<feature type="coiled-coil region" evidence="1">
    <location>
        <begin position="503"/>
        <end position="569"/>
    </location>
</feature>
<dbReference type="SUPFAM" id="SSF52540">
    <property type="entry name" value="P-loop containing nucleoside triphosphate hydrolases"/>
    <property type="match status" value="1"/>
</dbReference>
<name>A0ABQ0C6P3_9PROT</name>
<comment type="caution">
    <text evidence="4">The sequence shown here is derived from an EMBL/GenBank/DDBJ whole genome shotgun (WGS) entry which is preliminary data.</text>
</comment>
<dbReference type="PANTHER" id="PTHR32114:SF2">
    <property type="entry name" value="ABC TRANSPORTER ABCH.3"/>
    <property type="match status" value="1"/>
</dbReference>
<dbReference type="InterPro" id="IPR027417">
    <property type="entry name" value="P-loop_NTPase"/>
</dbReference>
<dbReference type="InterPro" id="IPR038729">
    <property type="entry name" value="Rad50/SbcC_AAA"/>
</dbReference>
<evidence type="ECO:0000313" key="4">
    <source>
        <dbReference type="EMBL" id="GAB0056552.1"/>
    </source>
</evidence>
<gene>
    <name evidence="4" type="primary">recF_1</name>
    <name evidence="4" type="ORF">SIID45300_00860</name>
</gene>
<evidence type="ECO:0000259" key="3">
    <source>
        <dbReference type="Pfam" id="PF13476"/>
    </source>
</evidence>
<organism evidence="4 5">
    <name type="scientific">Candidatus Magnetaquiglobus chichijimensis</name>
    <dbReference type="NCBI Taxonomy" id="3141448"/>
    <lineage>
        <taxon>Bacteria</taxon>
        <taxon>Pseudomonadati</taxon>
        <taxon>Pseudomonadota</taxon>
        <taxon>Magnetococcia</taxon>
        <taxon>Magnetococcales</taxon>
        <taxon>Candidatus Magnetaquicoccaceae</taxon>
        <taxon>Candidatus Magnetaquiglobus</taxon>
    </lineage>
</organism>